<evidence type="ECO:0000313" key="2">
    <source>
        <dbReference type="Proteomes" id="UP000481288"/>
    </source>
</evidence>
<dbReference type="EMBL" id="QGMG01000393">
    <property type="protein sequence ID" value="TVY53950.1"/>
    <property type="molecule type" value="Genomic_DNA"/>
</dbReference>
<name>A0A7D8UP67_9HELO</name>
<organism evidence="1 2">
    <name type="scientific">Lachnellula cervina</name>
    <dbReference type="NCBI Taxonomy" id="1316786"/>
    <lineage>
        <taxon>Eukaryota</taxon>
        <taxon>Fungi</taxon>
        <taxon>Dikarya</taxon>
        <taxon>Ascomycota</taxon>
        <taxon>Pezizomycotina</taxon>
        <taxon>Leotiomycetes</taxon>
        <taxon>Helotiales</taxon>
        <taxon>Lachnaceae</taxon>
        <taxon>Lachnellula</taxon>
    </lineage>
</organism>
<proteinExistence type="predicted"/>
<dbReference type="OrthoDB" id="3883941at2759"/>
<protein>
    <submittedName>
        <fullName evidence="1">Uncharacterized protein</fullName>
    </submittedName>
</protein>
<dbReference type="AlphaFoldDB" id="A0A7D8UP67"/>
<keyword evidence="2" id="KW-1185">Reference proteome</keyword>
<comment type="caution">
    <text evidence="1">The sequence shown here is derived from an EMBL/GenBank/DDBJ whole genome shotgun (WGS) entry which is preliminary data.</text>
</comment>
<gene>
    <name evidence="1" type="ORF">LCER1_G003234</name>
</gene>
<reference evidence="1 2" key="1">
    <citation type="submission" date="2018-05" db="EMBL/GenBank/DDBJ databases">
        <title>Whole genome sequencing for identification of molecular markers to develop diagnostic detection tools for the regulated plant pathogen Lachnellula willkommii.</title>
        <authorList>
            <person name="Giroux E."/>
            <person name="Bilodeau G."/>
        </authorList>
    </citation>
    <scope>NUCLEOTIDE SEQUENCE [LARGE SCALE GENOMIC DNA]</scope>
    <source>
        <strain evidence="1 2">CBS 625.97</strain>
    </source>
</reference>
<accession>A0A7D8UP67</accession>
<dbReference type="Proteomes" id="UP000481288">
    <property type="component" value="Unassembled WGS sequence"/>
</dbReference>
<sequence length="400" mass="43010">MLASRTASRAAARAIRAPIRTTARQARHASTNEQAAAAGGSSGLVGGLAGGALVFGAGYSYYHFSGAKSIVNAASATKSQFKSLTNNLSESAPEPNEALKWLRSTATSYAAFIPGGKSYVDTAFKDLDAVQEKHGPEVEKIVAKAYGDLKDVSKNGLSMETVSKSWEVLEKAVKDLGALAGDAAEQILDNHPQIKEKVGGNVKQLKEMADSYGPEAKKEVEEMWGQIGDVIKGGVSVGSVEKIRKMVQEKVEKVKKLGDEAWKKGIEQAKPYLEKNPEVKKLVEENADALKQGNVSQVFEKVKDAVSSGNTDELKKYVQQAGEKAKKSGFGQSMEQYAKMIPGGGEIIPKLQKLQEVAQKHGDEAEKIVKGAYKDIQDILQKRTSEVEKLADQAGKEAKK</sequence>
<evidence type="ECO:0000313" key="1">
    <source>
        <dbReference type="EMBL" id="TVY53950.1"/>
    </source>
</evidence>